<proteinExistence type="predicted"/>
<protein>
    <submittedName>
        <fullName evidence="1">Uncharacterized protein</fullName>
    </submittedName>
</protein>
<comment type="caution">
    <text evidence="1">The sequence shown here is derived from an EMBL/GenBank/DDBJ whole genome shotgun (WGS) entry which is preliminary data.</text>
</comment>
<evidence type="ECO:0000313" key="1">
    <source>
        <dbReference type="EMBL" id="MBL0394825.1"/>
    </source>
</evidence>
<keyword evidence="2" id="KW-1185">Reference proteome</keyword>
<name>A0A936Z9H5_9BURK</name>
<dbReference type="RefSeq" id="WP_201677498.1">
    <property type="nucleotide sequence ID" value="NZ_JAEQNE010000010.1"/>
</dbReference>
<dbReference type="EMBL" id="JAEQNE010000010">
    <property type="protein sequence ID" value="MBL0394825.1"/>
    <property type="molecule type" value="Genomic_DNA"/>
</dbReference>
<gene>
    <name evidence="1" type="ORF">JJ685_27045</name>
</gene>
<accession>A0A936Z9H5</accession>
<evidence type="ECO:0000313" key="2">
    <source>
        <dbReference type="Proteomes" id="UP000599109"/>
    </source>
</evidence>
<dbReference type="Proteomes" id="UP000599109">
    <property type="component" value="Unassembled WGS sequence"/>
</dbReference>
<organism evidence="1 2">
    <name type="scientific">Ramlibacter monticola</name>
    <dbReference type="NCBI Taxonomy" id="1926872"/>
    <lineage>
        <taxon>Bacteria</taxon>
        <taxon>Pseudomonadati</taxon>
        <taxon>Pseudomonadota</taxon>
        <taxon>Betaproteobacteria</taxon>
        <taxon>Burkholderiales</taxon>
        <taxon>Comamonadaceae</taxon>
        <taxon>Ramlibacter</taxon>
    </lineage>
</organism>
<sequence>MKQEVAVAPREVAGIDAWEVPGLIGAELAHHVSPALEVVRRLRAAGLMTHSEARAFTEAADHLQRIALTSQQITRLAHGRMRQAHECVDLSAVVRQVLSENERRYRRLGIAIEPHLHPIEVVTDPALLVSLCEIALECAACDGERLQVWLAMQHWPENALLTIRSRPHSRDGRDVEASHNLHWIYLCRLAEATGATVRRTSETEFVQITVEFPRTVRQLGGLTAMELDAGGDAQDSARLAGHHVLLVTTHRETAWQVGHVCRQMRLVLDEVQDCAQALRFCELEMPDMIVIDEAGRDAAQFEALRQKMLRESINFPCLEIVEAANVVELGTWHDGASSRVSRAELRQQLQPLLAMELGKVL</sequence>
<reference evidence="1 2" key="1">
    <citation type="journal article" date="2017" name="Int. J. Syst. Evol. Microbiol.">
        <title>Ramlibacter monticola sp. nov., isolated from forest soil.</title>
        <authorList>
            <person name="Chaudhary D.K."/>
            <person name="Kim J."/>
        </authorList>
    </citation>
    <scope>NUCLEOTIDE SEQUENCE [LARGE SCALE GENOMIC DNA]</scope>
    <source>
        <strain evidence="1 2">KACC 19175</strain>
    </source>
</reference>
<dbReference type="AlphaFoldDB" id="A0A936Z9H5"/>